<sequence>MVKLRGKIEKPKLTDILEEAPTKARVLRGLLILGTGIATMLAYKAIAESKMVDDTYNAGMERYYEGIKARDEYIASVIREHSEPKAQLDGQKSDPKR</sequence>
<name>T1KF13_TETUR</name>
<reference evidence="2" key="1">
    <citation type="submission" date="2011-08" db="EMBL/GenBank/DDBJ databases">
        <authorList>
            <person name="Rombauts S."/>
        </authorList>
    </citation>
    <scope>NUCLEOTIDE SEQUENCE</scope>
    <source>
        <strain evidence="2">London</strain>
    </source>
</reference>
<dbReference type="AlphaFoldDB" id="T1KF13"/>
<evidence type="ECO:0000313" key="2">
    <source>
        <dbReference type="Proteomes" id="UP000015104"/>
    </source>
</evidence>
<dbReference type="EMBL" id="CAEY01000030">
    <property type="status" value="NOT_ANNOTATED_CDS"/>
    <property type="molecule type" value="Genomic_DNA"/>
</dbReference>
<reference evidence="1" key="2">
    <citation type="submission" date="2015-06" db="UniProtKB">
        <authorList>
            <consortium name="EnsemblMetazoa"/>
        </authorList>
    </citation>
    <scope>IDENTIFICATION</scope>
</reference>
<dbReference type="EnsemblMetazoa" id="tetur10g01470.1">
    <property type="protein sequence ID" value="tetur10g01470.1"/>
    <property type="gene ID" value="tetur10g01470"/>
</dbReference>
<organism evidence="1 2">
    <name type="scientific">Tetranychus urticae</name>
    <name type="common">Two-spotted spider mite</name>
    <dbReference type="NCBI Taxonomy" id="32264"/>
    <lineage>
        <taxon>Eukaryota</taxon>
        <taxon>Metazoa</taxon>
        <taxon>Ecdysozoa</taxon>
        <taxon>Arthropoda</taxon>
        <taxon>Chelicerata</taxon>
        <taxon>Arachnida</taxon>
        <taxon>Acari</taxon>
        <taxon>Acariformes</taxon>
        <taxon>Trombidiformes</taxon>
        <taxon>Prostigmata</taxon>
        <taxon>Eleutherengona</taxon>
        <taxon>Raphignathae</taxon>
        <taxon>Tetranychoidea</taxon>
        <taxon>Tetranychidae</taxon>
        <taxon>Tetranychus</taxon>
    </lineage>
</organism>
<dbReference type="Proteomes" id="UP000015104">
    <property type="component" value="Unassembled WGS sequence"/>
</dbReference>
<accession>T1KF13</accession>
<protein>
    <submittedName>
        <fullName evidence="1">Uncharacterized protein</fullName>
    </submittedName>
</protein>
<evidence type="ECO:0000313" key="1">
    <source>
        <dbReference type="EnsemblMetazoa" id="tetur10g01470.1"/>
    </source>
</evidence>
<keyword evidence="2" id="KW-1185">Reference proteome</keyword>
<dbReference type="HOGENOM" id="CLU_2349401_0_0_1"/>
<proteinExistence type="predicted"/>